<dbReference type="Gene3D" id="3.40.50.12160">
    <property type="entry name" value="Methylthiotransferase, N-terminal domain"/>
    <property type="match status" value="1"/>
</dbReference>
<feature type="binding site" evidence="13">
    <location>
        <position position="10"/>
    </location>
    <ligand>
        <name>[4Fe-4S] cluster</name>
        <dbReference type="ChEBI" id="CHEBI:49883"/>
        <label>1</label>
    </ligand>
</feature>
<feature type="domain" description="TRAM" evidence="14">
    <location>
        <begin position="378"/>
        <end position="438"/>
    </location>
</feature>
<keyword evidence="3 13" id="KW-0808">Transferase</keyword>
<evidence type="ECO:0000256" key="12">
    <source>
        <dbReference type="ARBA" id="ARBA00081141"/>
    </source>
</evidence>
<protein>
    <recommendedName>
        <fullName evidence="10 13">tRNA-2-methylthio-N(6)-dimethylallyladenosine synthase</fullName>
        <ecNumber evidence="8 13">2.8.4.3</ecNumber>
    </recommendedName>
    <alternativeName>
        <fullName evidence="12 13">(Dimethylallyl)adenosine tRNA methylthiotransferase MiaB</fullName>
    </alternativeName>
    <alternativeName>
        <fullName evidence="11 13">tRNA-i(6)A37 methylthiotransferase</fullName>
    </alternativeName>
</protein>
<feature type="binding site" evidence="13">
    <location>
        <position position="46"/>
    </location>
    <ligand>
        <name>[4Fe-4S] cluster</name>
        <dbReference type="ChEBI" id="CHEBI:49883"/>
        <label>1</label>
    </ligand>
</feature>
<keyword evidence="4 13" id="KW-0949">S-adenosyl-L-methionine</keyword>
<evidence type="ECO:0000256" key="8">
    <source>
        <dbReference type="ARBA" id="ARBA00033765"/>
    </source>
</evidence>
<evidence type="ECO:0000256" key="9">
    <source>
        <dbReference type="ARBA" id="ARBA00051425"/>
    </source>
</evidence>
<dbReference type="NCBIfam" id="TIGR01574">
    <property type="entry name" value="miaB-methiolase"/>
    <property type="match status" value="1"/>
</dbReference>
<evidence type="ECO:0000313" key="17">
    <source>
        <dbReference type="EMBL" id="KPL84351.1"/>
    </source>
</evidence>
<evidence type="ECO:0000259" key="14">
    <source>
        <dbReference type="PROSITE" id="PS50926"/>
    </source>
</evidence>
<dbReference type="PROSITE" id="PS51918">
    <property type="entry name" value="RADICAL_SAM"/>
    <property type="match status" value="1"/>
</dbReference>
<dbReference type="FunFam" id="3.40.50.12160:FF:000003">
    <property type="entry name" value="CDK5 regulatory subunit-associated protein 1"/>
    <property type="match status" value="1"/>
</dbReference>
<dbReference type="Gene3D" id="3.80.30.20">
    <property type="entry name" value="tm_1862 like domain"/>
    <property type="match status" value="1"/>
</dbReference>
<comment type="catalytic activity">
    <reaction evidence="9 13">
        <text>N(6)-dimethylallyladenosine(37) in tRNA + (sulfur carrier)-SH + AH2 + 2 S-adenosyl-L-methionine = 2-methylsulfanyl-N(6)-dimethylallyladenosine(37) in tRNA + (sulfur carrier)-H + 5'-deoxyadenosine + L-methionine + A + S-adenosyl-L-homocysteine + 2 H(+)</text>
        <dbReference type="Rhea" id="RHEA:37067"/>
        <dbReference type="Rhea" id="RHEA-COMP:10375"/>
        <dbReference type="Rhea" id="RHEA-COMP:10376"/>
        <dbReference type="Rhea" id="RHEA-COMP:14737"/>
        <dbReference type="Rhea" id="RHEA-COMP:14739"/>
        <dbReference type="ChEBI" id="CHEBI:13193"/>
        <dbReference type="ChEBI" id="CHEBI:15378"/>
        <dbReference type="ChEBI" id="CHEBI:17319"/>
        <dbReference type="ChEBI" id="CHEBI:17499"/>
        <dbReference type="ChEBI" id="CHEBI:29917"/>
        <dbReference type="ChEBI" id="CHEBI:57844"/>
        <dbReference type="ChEBI" id="CHEBI:57856"/>
        <dbReference type="ChEBI" id="CHEBI:59789"/>
        <dbReference type="ChEBI" id="CHEBI:64428"/>
        <dbReference type="ChEBI" id="CHEBI:74415"/>
        <dbReference type="ChEBI" id="CHEBI:74417"/>
        <dbReference type="EC" id="2.8.4.3"/>
    </reaction>
</comment>
<evidence type="ECO:0000256" key="6">
    <source>
        <dbReference type="ARBA" id="ARBA00023004"/>
    </source>
</evidence>
<evidence type="ECO:0000256" key="7">
    <source>
        <dbReference type="ARBA" id="ARBA00023014"/>
    </source>
</evidence>
<keyword evidence="5 13" id="KW-0479">Metal-binding</keyword>
<keyword evidence="13" id="KW-0819">tRNA processing</keyword>
<dbReference type="PROSITE" id="PS51449">
    <property type="entry name" value="MTTASE_N"/>
    <property type="match status" value="1"/>
</dbReference>
<keyword evidence="7 13" id="KW-0411">Iron-sulfur</keyword>
<feature type="binding site" evidence="13">
    <location>
        <position position="165"/>
    </location>
    <ligand>
        <name>[4Fe-4S] cluster</name>
        <dbReference type="ChEBI" id="CHEBI:49883"/>
        <label>2</label>
        <note>4Fe-4S-S-AdoMet</note>
    </ligand>
</feature>
<dbReference type="PROSITE" id="PS01278">
    <property type="entry name" value="MTTASE_RADICAL"/>
    <property type="match status" value="1"/>
</dbReference>
<sequence>MKYYIWTEGCQMNVADSQRVAAALEHLGYEPASAAEEADVIVLNTCVVRQSAEDKAYGRLNALRPLKKQRPEVVVNLMGCLVGVKGNPKVAERFPFVDVFSPPSDPRPLLAYLSQRLGRDIEVEETAQRFAWMDGEVPLPQEERGKAVSAYIPVVYGCSHACTFCIIPYRRGPERSRPPEMILAEARALVAQGVREITLLGQIVDRYGKDEPEFPTLSGLLRRLHQIEGLERIRFLTSHPNWMTDELLDTVAELPKVMPHIEVPVQAGDDEVLARMRRGYTAEQYRRLIERIRTRIPGVSIATDIIVGFPGETEAQFQRTYDLLAELRLDMAHLARYSPREGTVAARKMPDDVPEEEKWRRFRLLEALQERIAGEINQQYVGKEVLVLFEERVRRRWKGRTETNKLVFVESEFDLRGQILPVRITWAGPWSMLGEITQQADASHAVVNISQHA</sequence>
<dbReference type="InterPro" id="IPR038135">
    <property type="entry name" value="Methylthiotransferase_N_sf"/>
</dbReference>
<dbReference type="HAMAP" id="MF_01864">
    <property type="entry name" value="tRNA_metthiotr_MiaB"/>
    <property type="match status" value="1"/>
</dbReference>
<proteinExistence type="inferred from homology"/>
<dbReference type="EMBL" id="LGKO01000002">
    <property type="protein sequence ID" value="KPL84351.1"/>
    <property type="molecule type" value="Genomic_DNA"/>
</dbReference>
<dbReference type="InterPro" id="IPR005839">
    <property type="entry name" value="Methylthiotransferase"/>
</dbReference>
<dbReference type="Pfam" id="PF01938">
    <property type="entry name" value="TRAM"/>
    <property type="match status" value="1"/>
</dbReference>
<organism evidence="17 18">
    <name type="scientific">Thermanaerothrix daxensis</name>
    <dbReference type="NCBI Taxonomy" id="869279"/>
    <lineage>
        <taxon>Bacteria</taxon>
        <taxon>Bacillati</taxon>
        <taxon>Chloroflexota</taxon>
        <taxon>Anaerolineae</taxon>
        <taxon>Anaerolineales</taxon>
        <taxon>Anaerolineaceae</taxon>
        <taxon>Thermanaerothrix</taxon>
    </lineage>
</organism>
<dbReference type="GO" id="GO:0051539">
    <property type="term" value="F:4 iron, 4 sulfur cluster binding"/>
    <property type="evidence" value="ECO:0007669"/>
    <property type="project" value="UniProtKB-UniRule"/>
</dbReference>
<evidence type="ECO:0000256" key="13">
    <source>
        <dbReference type="HAMAP-Rule" id="MF_01864"/>
    </source>
</evidence>
<dbReference type="InterPro" id="IPR058240">
    <property type="entry name" value="rSAM_sf"/>
</dbReference>
<dbReference type="SFLD" id="SFLDG01061">
    <property type="entry name" value="methylthiotransferase"/>
    <property type="match status" value="1"/>
</dbReference>
<dbReference type="SUPFAM" id="SSF102114">
    <property type="entry name" value="Radical SAM enzymes"/>
    <property type="match status" value="1"/>
</dbReference>
<dbReference type="InterPro" id="IPR006638">
    <property type="entry name" value="Elp3/MiaA/NifB-like_rSAM"/>
</dbReference>
<feature type="binding site" evidence="13">
    <location>
        <position position="80"/>
    </location>
    <ligand>
        <name>[4Fe-4S] cluster</name>
        <dbReference type="ChEBI" id="CHEBI:49883"/>
        <label>1</label>
    </ligand>
</feature>
<dbReference type="SFLD" id="SFLDG01082">
    <property type="entry name" value="B12-binding_domain_containing"/>
    <property type="match status" value="1"/>
</dbReference>
<dbReference type="InterPro" id="IPR013848">
    <property type="entry name" value="Methylthiotransferase_N"/>
</dbReference>
<comment type="subunit">
    <text evidence="13">Monomer.</text>
</comment>
<keyword evidence="13" id="KW-0963">Cytoplasm</keyword>
<keyword evidence="18" id="KW-1185">Reference proteome</keyword>
<evidence type="ECO:0000256" key="2">
    <source>
        <dbReference type="ARBA" id="ARBA00022485"/>
    </source>
</evidence>
<dbReference type="Pfam" id="PF00919">
    <property type="entry name" value="UPF0004"/>
    <property type="match status" value="1"/>
</dbReference>
<dbReference type="CDD" id="cd01335">
    <property type="entry name" value="Radical_SAM"/>
    <property type="match status" value="1"/>
</dbReference>
<comment type="caution">
    <text evidence="17">The sequence shown here is derived from an EMBL/GenBank/DDBJ whole genome shotgun (WGS) entry which is preliminary data.</text>
</comment>
<comment type="cofactor">
    <cofactor evidence="13">
        <name>[4Fe-4S] cluster</name>
        <dbReference type="ChEBI" id="CHEBI:49883"/>
    </cofactor>
    <text evidence="13">Binds 2 [4Fe-4S] clusters. One cluster is coordinated with 3 cysteines and an exchangeable S-adenosyl-L-methionine.</text>
</comment>
<dbReference type="GO" id="GO:0005829">
    <property type="term" value="C:cytosol"/>
    <property type="evidence" value="ECO:0007669"/>
    <property type="project" value="TreeGrafter"/>
</dbReference>
<dbReference type="PANTHER" id="PTHR43020:SF2">
    <property type="entry name" value="MITOCHONDRIAL TRNA METHYLTHIOTRANSFERASE CDK5RAP1"/>
    <property type="match status" value="1"/>
</dbReference>
<dbReference type="InterPro" id="IPR006463">
    <property type="entry name" value="MiaB_methiolase"/>
</dbReference>
<dbReference type="PATRIC" id="fig|869279.4.peg.874"/>
<feature type="binding site" evidence="13">
    <location>
        <position position="158"/>
    </location>
    <ligand>
        <name>[4Fe-4S] cluster</name>
        <dbReference type="ChEBI" id="CHEBI:49883"/>
        <label>2</label>
        <note>4Fe-4S-S-AdoMet</note>
    </ligand>
</feature>
<evidence type="ECO:0000256" key="5">
    <source>
        <dbReference type="ARBA" id="ARBA00022723"/>
    </source>
</evidence>
<dbReference type="FunFam" id="3.80.30.20:FF:000001">
    <property type="entry name" value="tRNA-2-methylthio-N(6)-dimethylallyladenosine synthase 2"/>
    <property type="match status" value="1"/>
</dbReference>
<dbReference type="GO" id="GO:0035597">
    <property type="term" value="F:tRNA-2-methylthio-N(6)-dimethylallyladenosine(37) synthase activity"/>
    <property type="evidence" value="ECO:0007669"/>
    <property type="project" value="UniProtKB-EC"/>
</dbReference>
<dbReference type="PROSITE" id="PS50926">
    <property type="entry name" value="TRAM"/>
    <property type="match status" value="1"/>
</dbReference>
<dbReference type="InterPro" id="IPR007197">
    <property type="entry name" value="rSAM"/>
</dbReference>
<reference evidence="17 18" key="1">
    <citation type="submission" date="2015-07" db="EMBL/GenBank/DDBJ databases">
        <title>Whole genome sequence of Thermanaerothrix daxensis DSM 23592.</title>
        <authorList>
            <person name="Hemp J."/>
            <person name="Ward L.M."/>
            <person name="Pace L.A."/>
            <person name="Fischer W.W."/>
        </authorList>
    </citation>
    <scope>NUCLEOTIDE SEQUENCE [LARGE SCALE GENOMIC DNA]</scope>
    <source>
        <strain evidence="17 18">GNS-1</strain>
    </source>
</reference>
<dbReference type="PANTHER" id="PTHR43020">
    <property type="entry name" value="CDK5 REGULATORY SUBUNIT-ASSOCIATED PROTEIN 1"/>
    <property type="match status" value="1"/>
</dbReference>
<evidence type="ECO:0000256" key="3">
    <source>
        <dbReference type="ARBA" id="ARBA00022679"/>
    </source>
</evidence>
<dbReference type="Proteomes" id="UP000050544">
    <property type="component" value="Unassembled WGS sequence"/>
</dbReference>
<evidence type="ECO:0000313" key="18">
    <source>
        <dbReference type="Proteomes" id="UP000050544"/>
    </source>
</evidence>
<dbReference type="EC" id="2.8.4.3" evidence="8 13"/>
<evidence type="ECO:0000256" key="11">
    <source>
        <dbReference type="ARBA" id="ARBA00080698"/>
    </source>
</evidence>
<accession>A0A0P6XLL4</accession>
<dbReference type="NCBIfam" id="TIGR00089">
    <property type="entry name" value="MiaB/RimO family radical SAM methylthiotransferase"/>
    <property type="match status" value="1"/>
</dbReference>
<dbReference type="AlphaFoldDB" id="A0A0P6XLL4"/>
<name>A0A0P6XLL4_9CHLR</name>
<feature type="binding site" evidence="13">
    <location>
        <position position="162"/>
    </location>
    <ligand>
        <name>[4Fe-4S] cluster</name>
        <dbReference type="ChEBI" id="CHEBI:49883"/>
        <label>2</label>
        <note>4Fe-4S-S-AdoMet</note>
    </ligand>
</feature>
<feature type="domain" description="Radical SAM core" evidence="16">
    <location>
        <begin position="144"/>
        <end position="375"/>
    </location>
</feature>
<gene>
    <name evidence="13" type="primary">miaB</name>
    <name evidence="17" type="ORF">SE15_04315</name>
</gene>
<dbReference type="OrthoDB" id="9805215at2"/>
<comment type="similarity">
    <text evidence="13">Belongs to the methylthiotransferase family. MiaB subfamily.</text>
</comment>
<dbReference type="InterPro" id="IPR023404">
    <property type="entry name" value="rSAM_horseshoe"/>
</dbReference>
<feature type="domain" description="MTTase N-terminal" evidence="15">
    <location>
        <begin position="1"/>
        <end position="118"/>
    </location>
</feature>
<evidence type="ECO:0000256" key="10">
    <source>
        <dbReference type="ARBA" id="ARBA00068570"/>
    </source>
</evidence>
<dbReference type="STRING" id="869279.SE15_04315"/>
<dbReference type="Pfam" id="PF04055">
    <property type="entry name" value="Radical_SAM"/>
    <property type="match status" value="1"/>
</dbReference>
<evidence type="ECO:0000259" key="15">
    <source>
        <dbReference type="PROSITE" id="PS51449"/>
    </source>
</evidence>
<evidence type="ECO:0000256" key="1">
    <source>
        <dbReference type="ARBA" id="ARBA00003234"/>
    </source>
</evidence>
<dbReference type="SFLD" id="SFLDS00029">
    <property type="entry name" value="Radical_SAM"/>
    <property type="match status" value="1"/>
</dbReference>
<keyword evidence="2 13" id="KW-0004">4Fe-4S</keyword>
<dbReference type="InterPro" id="IPR020612">
    <property type="entry name" value="Methylthiotransferase_CS"/>
</dbReference>
<dbReference type="InterPro" id="IPR002792">
    <property type="entry name" value="TRAM_dom"/>
</dbReference>
<dbReference type="GO" id="GO:0046872">
    <property type="term" value="F:metal ion binding"/>
    <property type="evidence" value="ECO:0007669"/>
    <property type="project" value="UniProtKB-KW"/>
</dbReference>
<dbReference type="SMART" id="SM00729">
    <property type="entry name" value="Elp3"/>
    <property type="match status" value="1"/>
</dbReference>
<dbReference type="SFLD" id="SFLDF00273">
    <property type="entry name" value="(dimethylallyl)adenosine_tRNA"/>
    <property type="match status" value="1"/>
</dbReference>
<evidence type="ECO:0000256" key="4">
    <source>
        <dbReference type="ARBA" id="ARBA00022691"/>
    </source>
</evidence>
<dbReference type="RefSeq" id="WP_054520853.1">
    <property type="nucleotide sequence ID" value="NZ_LGKO01000002.1"/>
</dbReference>
<comment type="subcellular location">
    <subcellularLocation>
        <location evidence="13">Cytoplasm</location>
    </subcellularLocation>
</comment>
<evidence type="ECO:0000259" key="16">
    <source>
        <dbReference type="PROSITE" id="PS51918"/>
    </source>
</evidence>
<keyword evidence="6 13" id="KW-0408">Iron</keyword>
<comment type="function">
    <text evidence="1 13">Catalyzes the methylthiolation of N6-(dimethylallyl)adenosine (i(6)A), leading to the formation of 2-methylthio-N6-(dimethylallyl)adenosine (ms(2)i(6)A) at position 37 in tRNAs that read codons beginning with uridine.</text>
</comment>